<evidence type="ECO:0000313" key="12">
    <source>
        <dbReference type="Proteomes" id="UP000178526"/>
    </source>
</evidence>
<proteinExistence type="inferred from homology"/>
<comment type="similarity">
    <text evidence="7">Belongs to the DNA polymerase HolA subunit family.</text>
</comment>
<protein>
    <recommendedName>
        <fullName evidence="2">DNA polymerase III subunit delta</fullName>
        <ecNumber evidence="1">2.7.7.7</ecNumber>
    </recommendedName>
</protein>
<dbReference type="InterPro" id="IPR008921">
    <property type="entry name" value="DNA_pol3_clamp-load_cplx_C"/>
</dbReference>
<dbReference type="AlphaFoldDB" id="A0A1F7RMT1"/>
<comment type="catalytic activity">
    <reaction evidence="8">
        <text>DNA(n) + a 2'-deoxyribonucleoside 5'-triphosphate = DNA(n+1) + diphosphate</text>
        <dbReference type="Rhea" id="RHEA:22508"/>
        <dbReference type="Rhea" id="RHEA-COMP:17339"/>
        <dbReference type="Rhea" id="RHEA-COMP:17340"/>
        <dbReference type="ChEBI" id="CHEBI:33019"/>
        <dbReference type="ChEBI" id="CHEBI:61560"/>
        <dbReference type="ChEBI" id="CHEBI:173112"/>
        <dbReference type="EC" id="2.7.7.7"/>
    </reaction>
</comment>
<dbReference type="GO" id="GO:0003887">
    <property type="term" value="F:DNA-directed DNA polymerase activity"/>
    <property type="evidence" value="ECO:0007669"/>
    <property type="project" value="UniProtKB-KW"/>
</dbReference>
<evidence type="ECO:0000256" key="3">
    <source>
        <dbReference type="ARBA" id="ARBA00022679"/>
    </source>
</evidence>
<dbReference type="InterPro" id="IPR010372">
    <property type="entry name" value="DNA_pol3_delta_N"/>
</dbReference>
<evidence type="ECO:0000259" key="9">
    <source>
        <dbReference type="Pfam" id="PF06144"/>
    </source>
</evidence>
<comment type="caution">
    <text evidence="11">The sequence shown here is derived from an EMBL/GenBank/DDBJ whole genome shotgun (WGS) entry which is preliminary data.</text>
</comment>
<feature type="domain" description="DNA polymerase III delta N-terminal" evidence="9">
    <location>
        <begin position="26"/>
        <end position="145"/>
    </location>
</feature>
<dbReference type="PANTHER" id="PTHR34388">
    <property type="entry name" value="DNA POLYMERASE III SUBUNIT DELTA"/>
    <property type="match status" value="1"/>
</dbReference>
<evidence type="ECO:0000313" key="11">
    <source>
        <dbReference type="EMBL" id="OGL42187.1"/>
    </source>
</evidence>
<accession>A0A1F7RMT1</accession>
<keyword evidence="6" id="KW-0239">DNA-directed DNA polymerase</keyword>
<evidence type="ECO:0000256" key="5">
    <source>
        <dbReference type="ARBA" id="ARBA00022705"/>
    </source>
</evidence>
<dbReference type="EC" id="2.7.7.7" evidence="1"/>
<dbReference type="Pfam" id="PF21694">
    <property type="entry name" value="DNA_pol3_delta_C"/>
    <property type="match status" value="1"/>
</dbReference>
<name>A0A1F7RMT1_9BACT</name>
<reference evidence="11 12" key="1">
    <citation type="journal article" date="2016" name="Nat. Commun.">
        <title>Thousands of microbial genomes shed light on interconnected biogeochemical processes in an aquifer system.</title>
        <authorList>
            <person name="Anantharaman K."/>
            <person name="Brown C.T."/>
            <person name="Hug L.A."/>
            <person name="Sharon I."/>
            <person name="Castelle C.J."/>
            <person name="Probst A.J."/>
            <person name="Thomas B.C."/>
            <person name="Singh A."/>
            <person name="Wilkins M.J."/>
            <person name="Karaoz U."/>
            <person name="Brodie E.L."/>
            <person name="Williams K.H."/>
            <person name="Hubbard S.S."/>
            <person name="Banfield J.F."/>
        </authorList>
    </citation>
    <scope>NUCLEOTIDE SEQUENCE [LARGE SCALE GENOMIC DNA]</scope>
</reference>
<evidence type="ECO:0000256" key="4">
    <source>
        <dbReference type="ARBA" id="ARBA00022695"/>
    </source>
</evidence>
<dbReference type="SUPFAM" id="SSF48019">
    <property type="entry name" value="post-AAA+ oligomerization domain-like"/>
    <property type="match status" value="1"/>
</dbReference>
<dbReference type="SUPFAM" id="SSF52540">
    <property type="entry name" value="P-loop containing nucleoside triphosphate hydrolases"/>
    <property type="match status" value="1"/>
</dbReference>
<dbReference type="NCBIfam" id="TIGR01128">
    <property type="entry name" value="holA"/>
    <property type="match status" value="1"/>
</dbReference>
<sequence length="371" mass="42548">MDKGNILKSIDKVLKDIGLGKTAPVYLLFGEEEYFISEAFKKLVNSLVPEEFRSLNLEVFKGENLNLDAVITGLSSYPFFQCHKVIALLDSELLDSHAANLEPLVKCLEGNIPHQNHLIITTTKSVAKKNILFKKIQETGEILEFKSEKGDKLKYSNLYSKVNERLRREKKKIFRPAFDELIERAGFDPRMIFFEIEKLLIFINDKEEIEKSDVEAVIPLTKQQIIFDLLDAISRKDREGALVVLENLLLGGEAALKINNMIARQIRLLLQAKDFLNNESGRKFNDSYSYPYFQKAFDRTIGELKERYGEDSYNLFSSHPFFVYKVLKLALHWSQEALLGSFKLLHSADIDLKSTSSQEKVILQKLILSMG</sequence>
<keyword evidence="3" id="KW-0808">Transferase</keyword>
<keyword evidence="4" id="KW-0548">Nucleotidyltransferase</keyword>
<evidence type="ECO:0000259" key="10">
    <source>
        <dbReference type="Pfam" id="PF21694"/>
    </source>
</evidence>
<organism evidence="11 12">
    <name type="scientific">Candidatus Schekmanbacteria bacterium GWA2_38_11</name>
    <dbReference type="NCBI Taxonomy" id="1817876"/>
    <lineage>
        <taxon>Bacteria</taxon>
        <taxon>Candidatus Schekmaniibacteriota</taxon>
    </lineage>
</organism>
<dbReference type="Gene3D" id="1.20.272.10">
    <property type="match status" value="1"/>
</dbReference>
<dbReference type="EMBL" id="MGDB01000055">
    <property type="protein sequence ID" value="OGL42187.1"/>
    <property type="molecule type" value="Genomic_DNA"/>
</dbReference>
<evidence type="ECO:0000256" key="7">
    <source>
        <dbReference type="ARBA" id="ARBA00034754"/>
    </source>
</evidence>
<dbReference type="GO" id="GO:0003677">
    <property type="term" value="F:DNA binding"/>
    <property type="evidence" value="ECO:0007669"/>
    <property type="project" value="InterPro"/>
</dbReference>
<evidence type="ECO:0000256" key="2">
    <source>
        <dbReference type="ARBA" id="ARBA00017703"/>
    </source>
</evidence>
<dbReference type="PANTHER" id="PTHR34388:SF1">
    <property type="entry name" value="DNA POLYMERASE III SUBUNIT DELTA"/>
    <property type="match status" value="1"/>
</dbReference>
<dbReference type="Gene3D" id="3.40.50.300">
    <property type="entry name" value="P-loop containing nucleotide triphosphate hydrolases"/>
    <property type="match status" value="1"/>
</dbReference>
<dbReference type="GO" id="GO:0009360">
    <property type="term" value="C:DNA polymerase III complex"/>
    <property type="evidence" value="ECO:0007669"/>
    <property type="project" value="InterPro"/>
</dbReference>
<dbReference type="Proteomes" id="UP000178526">
    <property type="component" value="Unassembled WGS sequence"/>
</dbReference>
<feature type="domain" description="DNA polymerase III delta subunit-like C-terminal" evidence="10">
    <location>
        <begin position="224"/>
        <end position="278"/>
    </location>
</feature>
<keyword evidence="5" id="KW-0235">DNA replication</keyword>
<evidence type="ECO:0000256" key="1">
    <source>
        <dbReference type="ARBA" id="ARBA00012417"/>
    </source>
</evidence>
<gene>
    <name evidence="11" type="ORF">A2042_00625</name>
</gene>
<evidence type="ECO:0000256" key="6">
    <source>
        <dbReference type="ARBA" id="ARBA00022932"/>
    </source>
</evidence>
<dbReference type="Pfam" id="PF06144">
    <property type="entry name" value="DNA_pol3_delta"/>
    <property type="match status" value="1"/>
</dbReference>
<dbReference type="InterPro" id="IPR027417">
    <property type="entry name" value="P-loop_NTPase"/>
</dbReference>
<evidence type="ECO:0000256" key="8">
    <source>
        <dbReference type="ARBA" id="ARBA00049244"/>
    </source>
</evidence>
<dbReference type="GO" id="GO:0006261">
    <property type="term" value="P:DNA-templated DNA replication"/>
    <property type="evidence" value="ECO:0007669"/>
    <property type="project" value="TreeGrafter"/>
</dbReference>
<dbReference type="InterPro" id="IPR048466">
    <property type="entry name" value="DNA_pol3_delta-like_C"/>
</dbReference>
<dbReference type="Gene3D" id="1.10.8.60">
    <property type="match status" value="1"/>
</dbReference>
<dbReference type="InterPro" id="IPR005790">
    <property type="entry name" value="DNA_polIII_delta"/>
</dbReference>